<dbReference type="AlphaFoldDB" id="A0A1Y2IG71"/>
<feature type="transmembrane region" description="Helical" evidence="1">
    <location>
        <begin position="72"/>
        <end position="91"/>
    </location>
</feature>
<evidence type="ECO:0000313" key="2">
    <source>
        <dbReference type="EMBL" id="OSC99613.1"/>
    </source>
</evidence>
<sequence length="133" mass="14809">MEVTSGDVRSSEPSHVFLWSNQSTKYAPLEGPAGSVHVILWSVFGPVMIVIEPLISLAGRQYVCMYSAYRESLLMVRICSFAAFAGVVLRASSTCYAGVLTHSLRVCRFFNLLVCGMLLFRAWNVHEGTPWCR</sequence>
<proteinExistence type="predicted"/>
<evidence type="ECO:0000256" key="1">
    <source>
        <dbReference type="SAM" id="Phobius"/>
    </source>
</evidence>
<keyword evidence="1" id="KW-0472">Membrane</keyword>
<dbReference type="EMBL" id="KZ084126">
    <property type="protein sequence ID" value="OSC99613.1"/>
    <property type="molecule type" value="Genomic_DNA"/>
</dbReference>
<gene>
    <name evidence="2" type="ORF">PYCCODRAFT_820628</name>
</gene>
<reference evidence="2 3" key="1">
    <citation type="journal article" date="2015" name="Biotechnol. Biofuels">
        <title>Enhanced degradation of softwood versus hardwood by the white-rot fungus Pycnoporus coccineus.</title>
        <authorList>
            <person name="Couturier M."/>
            <person name="Navarro D."/>
            <person name="Chevret D."/>
            <person name="Henrissat B."/>
            <person name="Piumi F."/>
            <person name="Ruiz-Duenas F.J."/>
            <person name="Martinez A.T."/>
            <person name="Grigoriev I.V."/>
            <person name="Riley R."/>
            <person name="Lipzen A."/>
            <person name="Berrin J.G."/>
            <person name="Master E.R."/>
            <person name="Rosso M.N."/>
        </authorList>
    </citation>
    <scope>NUCLEOTIDE SEQUENCE [LARGE SCALE GENOMIC DNA]</scope>
    <source>
        <strain evidence="2 3">BRFM310</strain>
    </source>
</reference>
<dbReference type="Proteomes" id="UP000193067">
    <property type="component" value="Unassembled WGS sequence"/>
</dbReference>
<protein>
    <submittedName>
        <fullName evidence="2">Uncharacterized protein</fullName>
    </submittedName>
</protein>
<keyword evidence="1" id="KW-0812">Transmembrane</keyword>
<feature type="transmembrane region" description="Helical" evidence="1">
    <location>
        <begin position="38"/>
        <end position="60"/>
    </location>
</feature>
<evidence type="ECO:0000313" key="3">
    <source>
        <dbReference type="Proteomes" id="UP000193067"/>
    </source>
</evidence>
<keyword evidence="3" id="KW-1185">Reference proteome</keyword>
<keyword evidence="1" id="KW-1133">Transmembrane helix</keyword>
<accession>A0A1Y2IG71</accession>
<organism evidence="2 3">
    <name type="scientific">Trametes coccinea (strain BRFM310)</name>
    <name type="common">Pycnoporus coccineus</name>
    <dbReference type="NCBI Taxonomy" id="1353009"/>
    <lineage>
        <taxon>Eukaryota</taxon>
        <taxon>Fungi</taxon>
        <taxon>Dikarya</taxon>
        <taxon>Basidiomycota</taxon>
        <taxon>Agaricomycotina</taxon>
        <taxon>Agaricomycetes</taxon>
        <taxon>Polyporales</taxon>
        <taxon>Polyporaceae</taxon>
        <taxon>Trametes</taxon>
    </lineage>
</organism>
<name>A0A1Y2IG71_TRAC3</name>